<sequence length="219" mass="22910">MPDCSTAIKNFSEIKKPLEDIKTGLGENNKVLKDIEKAIKEATAKIPTQSGSQTGGTDTEVKGAVDNVKGAVDGVKDAVNSGNTKLEKSLKDIETAIKNQKPGVGGGGGGDGGEGDGEGENDLEEYCKKNKEALPCQKVGEFESSEGPSEPQNIQITYQSENLFGGGGTCPADVISQVGGQSMTIWNWTQACGIISGYVKPVVIVLAFMSALMILIPRS</sequence>
<feature type="compositionally biased region" description="Acidic residues" evidence="1">
    <location>
        <begin position="113"/>
        <end position="122"/>
    </location>
</feature>
<keyword evidence="2" id="KW-0812">Transmembrane</keyword>
<protein>
    <submittedName>
        <fullName evidence="3">Uncharacterized protein</fullName>
    </submittedName>
</protein>
<gene>
    <name evidence="3" type="ORF">E9531_15070</name>
</gene>
<evidence type="ECO:0000313" key="3">
    <source>
        <dbReference type="EMBL" id="THT98118.1"/>
    </source>
</evidence>
<feature type="transmembrane region" description="Helical" evidence="2">
    <location>
        <begin position="198"/>
        <end position="216"/>
    </location>
</feature>
<dbReference type="AlphaFoldDB" id="A0A4S8EUK1"/>
<keyword evidence="4" id="KW-1185">Reference proteome</keyword>
<keyword evidence="2" id="KW-0472">Membrane</keyword>
<proteinExistence type="predicted"/>
<organism evidence="3 4">
    <name type="scientific">Lampropedia puyangensis</name>
    <dbReference type="NCBI Taxonomy" id="1330072"/>
    <lineage>
        <taxon>Bacteria</taxon>
        <taxon>Pseudomonadati</taxon>
        <taxon>Pseudomonadota</taxon>
        <taxon>Betaproteobacteria</taxon>
        <taxon>Burkholderiales</taxon>
        <taxon>Comamonadaceae</taxon>
        <taxon>Lampropedia</taxon>
    </lineage>
</organism>
<dbReference type="Proteomes" id="UP000308917">
    <property type="component" value="Unassembled WGS sequence"/>
</dbReference>
<evidence type="ECO:0000256" key="1">
    <source>
        <dbReference type="SAM" id="MobiDB-lite"/>
    </source>
</evidence>
<feature type="region of interest" description="Disordered" evidence="1">
    <location>
        <begin position="97"/>
        <end position="122"/>
    </location>
</feature>
<feature type="compositionally biased region" description="Gly residues" evidence="1">
    <location>
        <begin position="103"/>
        <end position="112"/>
    </location>
</feature>
<accession>A0A4S8EUK1</accession>
<dbReference type="EMBL" id="STFG01000023">
    <property type="protein sequence ID" value="THT98118.1"/>
    <property type="molecule type" value="Genomic_DNA"/>
</dbReference>
<evidence type="ECO:0000313" key="4">
    <source>
        <dbReference type="Proteomes" id="UP000308917"/>
    </source>
</evidence>
<reference evidence="3 4" key="1">
    <citation type="journal article" date="2015" name="Antonie Van Leeuwenhoek">
        <title>Lampropedia puyangensis sp. nov., isolated from symptomatic bark of Populus ? euramericana canker and emended description of Lampropedia hyalina (Ehrenberg 1832) Lee et al. 2004.</title>
        <authorList>
            <person name="Li Y."/>
            <person name="Wang T."/>
            <person name="Piao C.G."/>
            <person name="Wang L.F."/>
            <person name="Tian G.Z."/>
            <person name="Zhu T.H."/>
            <person name="Guo M.W."/>
        </authorList>
    </citation>
    <scope>NUCLEOTIDE SEQUENCE [LARGE SCALE GENOMIC DNA]</scope>
    <source>
        <strain evidence="3 4">2-bin</strain>
    </source>
</reference>
<comment type="caution">
    <text evidence="3">The sequence shown here is derived from an EMBL/GenBank/DDBJ whole genome shotgun (WGS) entry which is preliminary data.</text>
</comment>
<name>A0A4S8EUK1_9BURK</name>
<evidence type="ECO:0000256" key="2">
    <source>
        <dbReference type="SAM" id="Phobius"/>
    </source>
</evidence>
<keyword evidence="2" id="KW-1133">Transmembrane helix</keyword>